<dbReference type="PROSITE" id="PS50109">
    <property type="entry name" value="HIS_KIN"/>
    <property type="match status" value="1"/>
</dbReference>
<dbReference type="EC" id="2.7.13.3" evidence="2"/>
<dbReference type="PANTHER" id="PTHR43547">
    <property type="entry name" value="TWO-COMPONENT HISTIDINE KINASE"/>
    <property type="match status" value="1"/>
</dbReference>
<dbReference type="InterPro" id="IPR036097">
    <property type="entry name" value="HisK_dim/P_sf"/>
</dbReference>
<dbReference type="Gene3D" id="2.60.40.10">
    <property type="entry name" value="Immunoglobulins"/>
    <property type="match status" value="1"/>
</dbReference>
<dbReference type="Gene3D" id="3.40.50.2300">
    <property type="match status" value="1"/>
</dbReference>
<dbReference type="FunFam" id="1.10.287.130:FF:000045">
    <property type="entry name" value="Two-component system sensor histidine kinase/response regulator"/>
    <property type="match status" value="1"/>
</dbReference>
<evidence type="ECO:0000259" key="13">
    <source>
        <dbReference type="PROSITE" id="PS50109"/>
    </source>
</evidence>
<keyword evidence="3 11" id="KW-0597">Phosphoprotein</keyword>
<dbReference type="InterPro" id="IPR018060">
    <property type="entry name" value="HTH_AraC"/>
</dbReference>
<dbReference type="InterPro" id="IPR011047">
    <property type="entry name" value="Quinoprotein_ADH-like_sf"/>
</dbReference>
<dbReference type="FunFam" id="3.30.565.10:FF:000037">
    <property type="entry name" value="Hybrid sensor histidine kinase/response regulator"/>
    <property type="match status" value="1"/>
</dbReference>
<proteinExistence type="predicted"/>
<dbReference type="Pfam" id="PF00072">
    <property type="entry name" value="Response_reg"/>
    <property type="match status" value="1"/>
</dbReference>
<feature type="domain" description="Histidine kinase" evidence="13">
    <location>
        <begin position="816"/>
        <end position="1031"/>
    </location>
</feature>
<evidence type="ECO:0000256" key="1">
    <source>
        <dbReference type="ARBA" id="ARBA00000085"/>
    </source>
</evidence>
<keyword evidence="10" id="KW-0804">Transcription</keyword>
<protein>
    <recommendedName>
        <fullName evidence="2">histidine kinase</fullName>
        <ecNumber evidence="2">2.7.13.3</ecNumber>
    </recommendedName>
</protein>
<evidence type="ECO:0000256" key="3">
    <source>
        <dbReference type="ARBA" id="ARBA00022553"/>
    </source>
</evidence>
<dbReference type="Pfam" id="PF12833">
    <property type="entry name" value="HTH_18"/>
    <property type="match status" value="1"/>
</dbReference>
<dbReference type="CDD" id="cd00082">
    <property type="entry name" value="HisKA"/>
    <property type="match status" value="1"/>
</dbReference>
<keyword evidence="7" id="KW-0067">ATP-binding</keyword>
<dbReference type="Gene3D" id="1.10.10.60">
    <property type="entry name" value="Homeodomain-like"/>
    <property type="match status" value="1"/>
</dbReference>
<evidence type="ECO:0000256" key="7">
    <source>
        <dbReference type="ARBA" id="ARBA00022840"/>
    </source>
</evidence>
<dbReference type="SUPFAM" id="SSF46689">
    <property type="entry name" value="Homeodomain-like"/>
    <property type="match status" value="1"/>
</dbReference>
<dbReference type="FunFam" id="2.60.40.10:FF:000791">
    <property type="entry name" value="Two-component system sensor histidine kinase/response regulator"/>
    <property type="match status" value="1"/>
</dbReference>
<dbReference type="InterPro" id="IPR011006">
    <property type="entry name" value="CheY-like_superfamily"/>
</dbReference>
<dbReference type="PROSITE" id="PS01124">
    <property type="entry name" value="HTH_ARAC_FAMILY_2"/>
    <property type="match status" value="1"/>
</dbReference>
<evidence type="ECO:0000256" key="11">
    <source>
        <dbReference type="PROSITE-ProRule" id="PRU00169"/>
    </source>
</evidence>
<evidence type="ECO:0000313" key="15">
    <source>
        <dbReference type="EMBL" id="PSR51952.1"/>
    </source>
</evidence>
<dbReference type="InterPro" id="IPR015943">
    <property type="entry name" value="WD40/YVTN_repeat-like_dom_sf"/>
</dbReference>
<feature type="modified residue" description="4-aspartylphosphate" evidence="11">
    <location>
        <position position="1111"/>
    </location>
</feature>
<dbReference type="PROSITE" id="PS50110">
    <property type="entry name" value="RESPONSE_REGULATORY"/>
    <property type="match status" value="1"/>
</dbReference>
<dbReference type="InterPro" id="IPR011123">
    <property type="entry name" value="Y_Y_Y"/>
</dbReference>
<evidence type="ECO:0000256" key="5">
    <source>
        <dbReference type="ARBA" id="ARBA00022741"/>
    </source>
</evidence>
<dbReference type="InterPro" id="IPR005467">
    <property type="entry name" value="His_kinase_dom"/>
</dbReference>
<keyword evidence="4" id="KW-0808">Transferase</keyword>
<dbReference type="SMART" id="SM00388">
    <property type="entry name" value="HisKA"/>
    <property type="match status" value="1"/>
</dbReference>
<dbReference type="GO" id="GO:0003700">
    <property type="term" value="F:DNA-binding transcription factor activity"/>
    <property type="evidence" value="ECO:0007669"/>
    <property type="project" value="InterPro"/>
</dbReference>
<evidence type="ECO:0000256" key="4">
    <source>
        <dbReference type="ARBA" id="ARBA00022679"/>
    </source>
</evidence>
<dbReference type="SUPFAM" id="SSF52172">
    <property type="entry name" value="CheY-like"/>
    <property type="match status" value="1"/>
</dbReference>
<dbReference type="Gene3D" id="2.130.10.10">
    <property type="entry name" value="YVTN repeat-like/Quinoprotein amine dehydrogenase"/>
    <property type="match status" value="2"/>
</dbReference>
<dbReference type="OrthoDB" id="9797097at2"/>
<dbReference type="InterPro" id="IPR036890">
    <property type="entry name" value="HATPase_C_sf"/>
</dbReference>
<dbReference type="Pfam" id="PF02518">
    <property type="entry name" value="HATPase_c"/>
    <property type="match status" value="1"/>
</dbReference>
<dbReference type="SUPFAM" id="SSF47384">
    <property type="entry name" value="Homodimeric domain of signal transducing histidine kinase"/>
    <property type="match status" value="1"/>
</dbReference>
<dbReference type="Proteomes" id="UP000240357">
    <property type="component" value="Unassembled WGS sequence"/>
</dbReference>
<dbReference type="SMART" id="SM00448">
    <property type="entry name" value="REC"/>
    <property type="match status" value="1"/>
</dbReference>
<keyword evidence="8" id="KW-0902">Two-component regulatory system</keyword>
<dbReference type="GO" id="GO:0000155">
    <property type="term" value="F:phosphorelay sensor kinase activity"/>
    <property type="evidence" value="ECO:0007669"/>
    <property type="project" value="InterPro"/>
</dbReference>
<dbReference type="InterPro" id="IPR003661">
    <property type="entry name" value="HisK_dim/P_dom"/>
</dbReference>
<dbReference type="EMBL" id="PYFT01000002">
    <property type="protein sequence ID" value="PSR51952.1"/>
    <property type="molecule type" value="Genomic_DNA"/>
</dbReference>
<reference evidence="15 16" key="1">
    <citation type="submission" date="2018-03" db="EMBL/GenBank/DDBJ databases">
        <title>Adhaeribacter sp. HMF7605 Genome sequencing and assembly.</title>
        <authorList>
            <person name="Kang H."/>
            <person name="Kang J."/>
            <person name="Cha I."/>
            <person name="Kim H."/>
            <person name="Joh K."/>
        </authorList>
    </citation>
    <scope>NUCLEOTIDE SEQUENCE [LARGE SCALE GENOMIC DNA]</scope>
    <source>
        <strain evidence="15 16">HMF7605</strain>
    </source>
</reference>
<keyword evidence="16" id="KW-1185">Reference proteome</keyword>
<accession>A0A2T2Y8V2</accession>
<evidence type="ECO:0000313" key="16">
    <source>
        <dbReference type="Proteomes" id="UP000240357"/>
    </source>
</evidence>
<evidence type="ECO:0000256" key="8">
    <source>
        <dbReference type="ARBA" id="ARBA00023012"/>
    </source>
</evidence>
<dbReference type="PANTHER" id="PTHR43547:SF2">
    <property type="entry name" value="HYBRID SIGNAL TRANSDUCTION HISTIDINE KINASE C"/>
    <property type="match status" value="1"/>
</dbReference>
<keyword evidence="6 15" id="KW-0418">Kinase</keyword>
<dbReference type="CDD" id="cd17574">
    <property type="entry name" value="REC_OmpR"/>
    <property type="match status" value="1"/>
</dbReference>
<evidence type="ECO:0000256" key="9">
    <source>
        <dbReference type="ARBA" id="ARBA00023015"/>
    </source>
</evidence>
<feature type="domain" description="Response regulatory" evidence="14">
    <location>
        <begin position="1063"/>
        <end position="1178"/>
    </location>
</feature>
<dbReference type="InterPro" id="IPR013783">
    <property type="entry name" value="Ig-like_fold"/>
</dbReference>
<name>A0A2T2Y8V2_9BACT</name>
<dbReference type="InterPro" id="IPR003594">
    <property type="entry name" value="HATPase_dom"/>
</dbReference>
<evidence type="ECO:0000256" key="2">
    <source>
        <dbReference type="ARBA" id="ARBA00012438"/>
    </source>
</evidence>
<organism evidence="15 16">
    <name type="scientific">Adhaeribacter arboris</name>
    <dbReference type="NCBI Taxonomy" id="2072846"/>
    <lineage>
        <taxon>Bacteria</taxon>
        <taxon>Pseudomonadati</taxon>
        <taxon>Bacteroidota</taxon>
        <taxon>Cytophagia</taxon>
        <taxon>Cytophagales</taxon>
        <taxon>Hymenobacteraceae</taxon>
        <taxon>Adhaeribacter</taxon>
    </lineage>
</organism>
<dbReference type="Gene3D" id="3.30.565.10">
    <property type="entry name" value="Histidine kinase-like ATPase, C-terminal domain"/>
    <property type="match status" value="1"/>
</dbReference>
<dbReference type="Gene3D" id="1.10.287.130">
    <property type="match status" value="1"/>
</dbReference>
<dbReference type="SUPFAM" id="SSF55874">
    <property type="entry name" value="ATPase domain of HSP90 chaperone/DNA topoisomerase II/histidine kinase"/>
    <property type="match status" value="1"/>
</dbReference>
<dbReference type="InterPro" id="IPR009057">
    <property type="entry name" value="Homeodomain-like_sf"/>
</dbReference>
<dbReference type="GO" id="GO:0005524">
    <property type="term" value="F:ATP binding"/>
    <property type="evidence" value="ECO:0007669"/>
    <property type="project" value="UniProtKB-KW"/>
</dbReference>
<evidence type="ECO:0000259" key="14">
    <source>
        <dbReference type="PROSITE" id="PS50110"/>
    </source>
</evidence>
<dbReference type="Pfam" id="PF07495">
    <property type="entry name" value="Y_Y_Y"/>
    <property type="match status" value="1"/>
</dbReference>
<keyword evidence="5" id="KW-0547">Nucleotide-binding</keyword>
<dbReference type="RefSeq" id="WP_106933772.1">
    <property type="nucleotide sequence ID" value="NZ_PYFT01000002.1"/>
</dbReference>
<comment type="catalytic activity">
    <reaction evidence="1">
        <text>ATP + protein L-histidine = ADP + protein N-phospho-L-histidine.</text>
        <dbReference type="EC" id="2.7.13.3"/>
    </reaction>
</comment>
<dbReference type="PRINTS" id="PR00344">
    <property type="entry name" value="BCTRLSENSOR"/>
</dbReference>
<feature type="domain" description="HTH araC/xylS-type" evidence="12">
    <location>
        <begin position="1213"/>
        <end position="1311"/>
    </location>
</feature>
<evidence type="ECO:0000256" key="10">
    <source>
        <dbReference type="ARBA" id="ARBA00023163"/>
    </source>
</evidence>
<dbReference type="SUPFAM" id="SSF50998">
    <property type="entry name" value="Quinoprotein alcohol dehydrogenase-like"/>
    <property type="match status" value="1"/>
</dbReference>
<sequence>MYPMWKWLLLVLVVNLFWLSARGQQSDLPPPELITDRQGLPQGFVPGIVQDQQGFIWMATRDGLCRYDGNRFKVFRPESNVPSALSFSDLQSLQLDPQGYIWITSELGQVVRFNPRSETFQNFSEQIFPGQNRTRIHIQHCYPDRQNRLWLGFDGQGLLCFNLQTGQVRWFRHQADQPHSIGSNRIRSIVEDISGNIWLATDAGLDQYEEKTEQFAHYRLASETPLALPELDLHALYLRPNGEILIGSANYFIRFNPQAKQIRSYQLSDEGDLVWGVRFATDRHGVVYFNQRDRLFRFTDESGPEFLTNLTAQTGFCRSLFIDQSDVLWLGTNGMGVRKYDLRSDGFQTARYQTNFHTDLLVEYLRVPATLVRPYLKDNDYYHFRSTLDQQGAIWLNVGSSTFYHINLKTRQTKKVNFPVSFVQEVSPLSTDEQGRVWVLHDTRFWWYDPQQRQWLMSSYQYNLERTQSVVQMVADNEAFWLATQERGLFRLDRRTGKLRQYSHQPKKRNSLSNNALFCLSKDPSDSNRLWIGTFGSGLCAFDKRTGQCQRITEQQGLPNNVIYSALPDEQGYLWMGTNKGLCRMNRKTFQTQVYTTEDGLLANEFNRFHYLQLPTTGQMIMAGVEGFTVFQPTRLQDDLFKPQVELTELQINNRVVETRKDSLLTQPIHTVKELILPYNQNFITASFAALQYNRPGKNQYRYQLVGVDDKWVKSQQPQAVYTALPPGEYTLRINASNTSGHWSPYVRQLTIIITPPWWRSWWAYLLYGFLLSGMIWYGTRLYVNRLRLQQTVVLRQQEARQLRELDELKSRFLTNITHDFRTPLTLILSPLEGLIHELASTPYRKRLGLIQRNAQQLLGLINQLLDFSKLEAQMLPVQELRGNLTDLVAQTLQLFQQEAADKSIPLTYQSDLSGDYWFDAGKLERILSNLVANALKFTSAGGQITVSLQVIDKVLLTVTDTGLGIPPEKLPYIFDRFFQVNGDKAGSSSNGTGIGLSLVKELVELQGGQITVESELGKGTTFRVWLPLQPATEPVSNLVEVASLSSNEQSVPIQNGMKEVPLILLVEDNPELADFIQDSLPSHYQVSRATNGAEGLEQALAELPDAVISDVMMPVMDGYTFCHQLKTDERTSHIPVILLTAKAAMDSRLEGLTRGADDYLTKPFHVPELNLRLHNLLQRQRRYQQYLQQELVRPANTPTTSPPPTPLDPFLEKLYQVVEARLDDTSFGVEQLAEELNVSRVHLHRKLKALVGLPAGDIIRNYRLKRATFFLLEGLNSSETAYRVGFDSPPYFAKCFREVYQMSPREFARQSE</sequence>
<dbReference type="Pfam" id="PF00512">
    <property type="entry name" value="HisKA"/>
    <property type="match status" value="1"/>
</dbReference>
<dbReference type="InterPro" id="IPR001789">
    <property type="entry name" value="Sig_transdc_resp-reg_receiver"/>
</dbReference>
<dbReference type="InterPro" id="IPR011110">
    <property type="entry name" value="Reg_prop"/>
</dbReference>
<dbReference type="InterPro" id="IPR004358">
    <property type="entry name" value="Sig_transdc_His_kin-like_C"/>
</dbReference>
<keyword evidence="9" id="KW-0805">Transcription regulation</keyword>
<evidence type="ECO:0000256" key="6">
    <source>
        <dbReference type="ARBA" id="ARBA00022777"/>
    </source>
</evidence>
<dbReference type="SMART" id="SM00387">
    <property type="entry name" value="HATPase_c"/>
    <property type="match status" value="1"/>
</dbReference>
<comment type="caution">
    <text evidence="15">The sequence shown here is derived from an EMBL/GenBank/DDBJ whole genome shotgun (WGS) entry which is preliminary data.</text>
</comment>
<gene>
    <name evidence="15" type="ORF">AHMF7605_29010</name>
</gene>
<dbReference type="SMART" id="SM00342">
    <property type="entry name" value="HTH_ARAC"/>
    <property type="match status" value="1"/>
</dbReference>
<dbReference type="GO" id="GO:0043565">
    <property type="term" value="F:sequence-specific DNA binding"/>
    <property type="evidence" value="ECO:0007669"/>
    <property type="project" value="InterPro"/>
</dbReference>
<dbReference type="Pfam" id="PF07494">
    <property type="entry name" value="Reg_prop"/>
    <property type="match status" value="3"/>
</dbReference>
<evidence type="ECO:0000259" key="12">
    <source>
        <dbReference type="PROSITE" id="PS01124"/>
    </source>
</evidence>